<evidence type="ECO:0000256" key="11">
    <source>
        <dbReference type="SAM" id="MobiDB-lite"/>
    </source>
</evidence>
<feature type="transmembrane region" description="Helical" evidence="12">
    <location>
        <begin position="334"/>
        <end position="354"/>
    </location>
</feature>
<dbReference type="InterPro" id="IPR007873">
    <property type="entry name" value="Glycosyltransferase_ALG3"/>
</dbReference>
<evidence type="ECO:0000256" key="7">
    <source>
        <dbReference type="ARBA" id="ARBA00022824"/>
    </source>
</evidence>
<dbReference type="EMBL" id="CAXLJL010000057">
    <property type="protein sequence ID" value="CAL5130080.1"/>
    <property type="molecule type" value="Genomic_DNA"/>
</dbReference>
<feature type="transmembrane region" description="Helical" evidence="12">
    <location>
        <begin position="207"/>
        <end position="227"/>
    </location>
</feature>
<keyword evidence="8 12" id="KW-1133">Transmembrane helix</keyword>
<dbReference type="Pfam" id="PF05208">
    <property type="entry name" value="ALG3"/>
    <property type="match status" value="1"/>
</dbReference>
<keyword evidence="7" id="KW-0256">Endoplasmic reticulum</keyword>
<feature type="transmembrane region" description="Helical" evidence="12">
    <location>
        <begin position="153"/>
        <end position="170"/>
    </location>
</feature>
<feature type="transmembrane region" description="Helical" evidence="12">
    <location>
        <begin position="102"/>
        <end position="123"/>
    </location>
</feature>
<reference evidence="13" key="1">
    <citation type="submission" date="2024-06" db="EMBL/GenBank/DDBJ databases">
        <authorList>
            <person name="Liu X."/>
            <person name="Lenzi L."/>
            <person name="Haldenby T S."/>
            <person name="Uol C."/>
        </authorList>
    </citation>
    <scope>NUCLEOTIDE SEQUENCE</scope>
</reference>
<organism evidence="13 14">
    <name type="scientific">Calicophoron daubneyi</name>
    <name type="common">Rumen fluke</name>
    <name type="synonym">Paramphistomum daubneyi</name>
    <dbReference type="NCBI Taxonomy" id="300641"/>
    <lineage>
        <taxon>Eukaryota</taxon>
        <taxon>Metazoa</taxon>
        <taxon>Spiralia</taxon>
        <taxon>Lophotrochozoa</taxon>
        <taxon>Platyhelminthes</taxon>
        <taxon>Trematoda</taxon>
        <taxon>Digenea</taxon>
        <taxon>Plagiorchiida</taxon>
        <taxon>Pronocephalata</taxon>
        <taxon>Paramphistomoidea</taxon>
        <taxon>Paramphistomidae</taxon>
        <taxon>Calicophoron</taxon>
    </lineage>
</organism>
<keyword evidence="4" id="KW-0328">Glycosyltransferase</keyword>
<protein>
    <recommendedName>
        <fullName evidence="3">dolichyl-P-Man:Man5GlcNAc2-PP-dolichol alpha-1,3-mannosyltransferase</fullName>
        <ecNumber evidence="3">2.4.1.258</ecNumber>
    </recommendedName>
</protein>
<evidence type="ECO:0000313" key="13">
    <source>
        <dbReference type="EMBL" id="CAL5130080.1"/>
    </source>
</evidence>
<feature type="compositionally biased region" description="Basic residues" evidence="11">
    <location>
        <begin position="423"/>
        <end position="435"/>
    </location>
</feature>
<keyword evidence="5" id="KW-0808">Transferase</keyword>
<sequence length="435" mass="49085">MTAAFDVVRALLFSAKGFVPVSFVLLIGESLLCTFIINNVKYTEIDWVAYMQEVESYLNGSLDYDKIEGQTGPCVYPAGFIYIFALLRWATGSGTDIRTAQFIFLAFYFVTLLLVFNICRLSLKVPPYALIFSCLISYRVHSIYVLRLFNDPVAMIAVYSAINALLYGWFDLGCILFSLGVSIKMNVLLFAPGLLLVLLLHRGVWETVGYLCECATVQLVLGAPFLFHNAGAYLSRAFNFGRQFLYQWTVNWRLIPEHVFLDRRFHLTLLSLHIVFLVILLYKFIRSRGGIGRFACLFNPKRVPAADPSSILYPLFVSNLVGITFSRSLHYQFYVWYFHTLVYLFWCVDCFSVPVKLLLLGLIEICWNTYPSTVYSSGLLHFCHLALLFGLLVSGVPSAAKPKRDASGAVEKPTAVAPTSKTAAKKRQRTKAKLA</sequence>
<evidence type="ECO:0000256" key="2">
    <source>
        <dbReference type="ARBA" id="ARBA00004922"/>
    </source>
</evidence>
<comment type="subcellular location">
    <subcellularLocation>
        <location evidence="1">Endoplasmic reticulum membrane</location>
        <topology evidence="1">Multi-pass membrane protein</topology>
    </subcellularLocation>
</comment>
<evidence type="ECO:0000256" key="6">
    <source>
        <dbReference type="ARBA" id="ARBA00022692"/>
    </source>
</evidence>
<evidence type="ECO:0000256" key="1">
    <source>
        <dbReference type="ARBA" id="ARBA00004477"/>
    </source>
</evidence>
<comment type="caution">
    <text evidence="13">The sequence shown here is derived from an EMBL/GenBank/DDBJ whole genome shotgun (WGS) entry which is preliminary data.</text>
</comment>
<dbReference type="GO" id="GO:0052925">
    <property type="term" value="F:dol-P-Man:Man(5)GlcNAc(2)-PP-Dol alpha-1,3-mannosyltransferase activity"/>
    <property type="evidence" value="ECO:0007669"/>
    <property type="project" value="UniProtKB-EC"/>
</dbReference>
<dbReference type="PANTHER" id="PTHR12646:SF0">
    <property type="entry name" value="DOL-P-MAN:MAN(5)GLCNAC(2)-PP-DOL ALPHA-1,3-MANNOSYLTRANSFERASE"/>
    <property type="match status" value="1"/>
</dbReference>
<evidence type="ECO:0000256" key="3">
    <source>
        <dbReference type="ARBA" id="ARBA00011964"/>
    </source>
</evidence>
<keyword evidence="9 12" id="KW-0472">Membrane</keyword>
<dbReference type="EC" id="2.4.1.258" evidence="3"/>
<dbReference type="PANTHER" id="PTHR12646">
    <property type="entry name" value="NOT56 - RELATED"/>
    <property type="match status" value="1"/>
</dbReference>
<comment type="catalytic activity">
    <reaction evidence="10">
        <text>an alpha-D-Man-(1-&gt;2)-alpha-D-Man-(1-&gt;2)-alpha-D-Man-(1-&gt;3)-[alpha-D-Man-(1-&gt;6)]-beta-D-Man-(1-&gt;4)-beta-D-GlcNAc-(1-&gt;4)-alpha-D-GlcNAc-diphospho-di-trans,poly-cis-dolichol + a di-trans,poly-cis-dolichyl beta-D-mannosyl phosphate = an alpha-D-Man-(1-&gt;2)-alpha-D-Man-(1-&gt;2)-alpha-D-Man-(1-&gt;3)-[alpha-D-Man-(1-&gt;3)-alpha-D-Man-(1-&gt;6)]-beta-D-Man-(1-&gt;4)-beta-D-GlcNAc-(1-&gt;4)-alpha-D-GlcNAc-diphospho-di-trans,poly-cis-dolichol + a di-trans,poly-cis-dolichyl phosphate + H(+)</text>
        <dbReference type="Rhea" id="RHEA:29527"/>
        <dbReference type="Rhea" id="RHEA-COMP:19498"/>
        <dbReference type="Rhea" id="RHEA-COMP:19501"/>
        <dbReference type="Rhea" id="RHEA-COMP:19516"/>
        <dbReference type="Rhea" id="RHEA-COMP:19517"/>
        <dbReference type="ChEBI" id="CHEBI:15378"/>
        <dbReference type="ChEBI" id="CHEBI:57683"/>
        <dbReference type="ChEBI" id="CHEBI:58211"/>
        <dbReference type="ChEBI" id="CHEBI:132515"/>
        <dbReference type="ChEBI" id="CHEBI:132516"/>
        <dbReference type="EC" id="2.4.1.258"/>
    </reaction>
    <physiologicalReaction direction="left-to-right" evidence="10">
        <dbReference type="Rhea" id="RHEA:29528"/>
    </physiologicalReaction>
</comment>
<evidence type="ECO:0000256" key="5">
    <source>
        <dbReference type="ARBA" id="ARBA00022679"/>
    </source>
</evidence>
<evidence type="ECO:0000256" key="9">
    <source>
        <dbReference type="ARBA" id="ARBA00023136"/>
    </source>
</evidence>
<feature type="region of interest" description="Disordered" evidence="11">
    <location>
        <begin position="400"/>
        <end position="435"/>
    </location>
</feature>
<dbReference type="Proteomes" id="UP001497525">
    <property type="component" value="Unassembled WGS sequence"/>
</dbReference>
<comment type="pathway">
    <text evidence="2">Protein modification; protein glycosylation.</text>
</comment>
<evidence type="ECO:0000313" key="14">
    <source>
        <dbReference type="Proteomes" id="UP001497525"/>
    </source>
</evidence>
<dbReference type="GO" id="GO:0005789">
    <property type="term" value="C:endoplasmic reticulum membrane"/>
    <property type="evidence" value="ECO:0007669"/>
    <property type="project" value="UniProtKB-SubCell"/>
</dbReference>
<evidence type="ECO:0000256" key="12">
    <source>
        <dbReference type="SAM" id="Phobius"/>
    </source>
</evidence>
<feature type="transmembrane region" description="Helical" evidence="12">
    <location>
        <begin position="176"/>
        <end position="200"/>
    </location>
</feature>
<dbReference type="AlphaFoldDB" id="A0AAV2T0S0"/>
<feature type="transmembrane region" description="Helical" evidence="12">
    <location>
        <begin position="265"/>
        <end position="285"/>
    </location>
</feature>
<evidence type="ECO:0000256" key="8">
    <source>
        <dbReference type="ARBA" id="ARBA00022989"/>
    </source>
</evidence>
<evidence type="ECO:0000256" key="10">
    <source>
        <dbReference type="ARBA" id="ARBA00049506"/>
    </source>
</evidence>
<proteinExistence type="predicted"/>
<feature type="transmembrane region" description="Helical" evidence="12">
    <location>
        <begin position="70"/>
        <end position="90"/>
    </location>
</feature>
<feature type="transmembrane region" description="Helical" evidence="12">
    <location>
        <begin position="374"/>
        <end position="394"/>
    </location>
</feature>
<name>A0AAV2T0S0_CALDB</name>
<accession>A0AAV2T0S0</accession>
<evidence type="ECO:0000256" key="4">
    <source>
        <dbReference type="ARBA" id="ARBA00022676"/>
    </source>
</evidence>
<keyword evidence="6 12" id="KW-0812">Transmembrane</keyword>
<gene>
    <name evidence="13" type="ORF">CDAUBV1_LOCUS1519</name>
</gene>
<feature type="transmembrane region" description="Helical" evidence="12">
    <location>
        <begin position="18"/>
        <end position="37"/>
    </location>
</feature>